<reference evidence="1" key="1">
    <citation type="submission" date="2022-12" db="EMBL/GenBank/DDBJ databases">
        <title>Draft genome sequence of the thermophilic strain Brevibacillus thermoruber HT42, isolated from Los Humeros, Puebla, Mexico, with biotechnological potential.</title>
        <authorList>
            <person name="Lara Sanchez J."/>
            <person name="Solis Palacios R."/>
            <person name="Bustos Baena A.S."/>
            <person name="Ruz Baez A.E."/>
            <person name="Espinosa Luna G."/>
            <person name="Oliart Ros R.M."/>
        </authorList>
    </citation>
    <scope>NUCLEOTIDE SEQUENCE</scope>
    <source>
        <strain evidence="1">HT42</strain>
    </source>
</reference>
<evidence type="ECO:0000313" key="1">
    <source>
        <dbReference type="EMBL" id="MDA5110361.1"/>
    </source>
</evidence>
<gene>
    <name evidence="1" type="ORF">O3V59_18530</name>
</gene>
<proteinExistence type="predicted"/>
<organism evidence="1 2">
    <name type="scientific">Brevibacillus thermoruber</name>
    <dbReference type="NCBI Taxonomy" id="33942"/>
    <lineage>
        <taxon>Bacteria</taxon>
        <taxon>Bacillati</taxon>
        <taxon>Bacillota</taxon>
        <taxon>Bacilli</taxon>
        <taxon>Bacillales</taxon>
        <taxon>Paenibacillaceae</taxon>
        <taxon>Brevibacillus</taxon>
    </lineage>
</organism>
<dbReference type="Proteomes" id="UP001151071">
    <property type="component" value="Unassembled WGS sequence"/>
</dbReference>
<comment type="caution">
    <text evidence="1">The sequence shown here is derived from an EMBL/GenBank/DDBJ whole genome shotgun (WGS) entry which is preliminary data.</text>
</comment>
<sequence length="156" mass="17823">MASIFDERKALHMTLQGLLEQRAALRRQYVDQDKQLGLDIKELLARIRELDEREGARQNADVEASAAEEMPTEVLEHLRSRKTHTRHDYAGVAEQVEAILREASAPLTLMDLCSELKKRHGVEFASPYIGIQKALKHLPQVKVDKDGRKLIFSLNR</sequence>
<dbReference type="EMBL" id="JAPYYP010000030">
    <property type="protein sequence ID" value="MDA5110361.1"/>
    <property type="molecule type" value="Genomic_DNA"/>
</dbReference>
<protein>
    <submittedName>
        <fullName evidence="1">Uncharacterized protein</fullName>
    </submittedName>
</protein>
<name>A0A9X3TST5_9BACL</name>
<dbReference type="AlphaFoldDB" id="A0A9X3TST5"/>
<accession>A0A9X3TST5</accession>
<evidence type="ECO:0000313" key="2">
    <source>
        <dbReference type="Proteomes" id="UP001151071"/>
    </source>
</evidence>
<keyword evidence="2" id="KW-1185">Reference proteome</keyword>